<evidence type="ECO:0000256" key="3">
    <source>
        <dbReference type="PROSITE-ProRule" id="PRU00221"/>
    </source>
</evidence>
<dbReference type="PROSITE" id="PS50082">
    <property type="entry name" value="WD_REPEATS_2"/>
    <property type="match status" value="2"/>
</dbReference>
<dbReference type="InterPro" id="IPR019775">
    <property type="entry name" value="WD40_repeat_CS"/>
</dbReference>
<keyword evidence="1 3" id="KW-0853">WD repeat</keyword>
<proteinExistence type="predicted"/>
<dbReference type="PANTHER" id="PTHR19848:SF8">
    <property type="entry name" value="F-BOX AND WD REPEAT DOMAIN CONTAINING 7"/>
    <property type="match status" value="1"/>
</dbReference>
<evidence type="ECO:0000256" key="1">
    <source>
        <dbReference type="ARBA" id="ARBA00022574"/>
    </source>
</evidence>
<keyword evidence="4" id="KW-1185">Reference proteome</keyword>
<reference evidence="5" key="1">
    <citation type="submission" date="2022-11" db="UniProtKB">
        <authorList>
            <consortium name="WormBaseParasite"/>
        </authorList>
    </citation>
    <scope>IDENTIFICATION</scope>
</reference>
<organism evidence="4 5">
    <name type="scientific">Plectus sambesii</name>
    <dbReference type="NCBI Taxonomy" id="2011161"/>
    <lineage>
        <taxon>Eukaryota</taxon>
        <taxon>Metazoa</taxon>
        <taxon>Ecdysozoa</taxon>
        <taxon>Nematoda</taxon>
        <taxon>Chromadorea</taxon>
        <taxon>Plectida</taxon>
        <taxon>Plectina</taxon>
        <taxon>Plectoidea</taxon>
        <taxon>Plectidae</taxon>
        <taxon>Plectus</taxon>
    </lineage>
</organism>
<name>A0A914W5H3_9BILA</name>
<dbReference type="InterPro" id="IPR011047">
    <property type="entry name" value="Quinoprotein_ADH-like_sf"/>
</dbReference>
<dbReference type="Proteomes" id="UP000887566">
    <property type="component" value="Unplaced"/>
</dbReference>
<dbReference type="InterPro" id="IPR015943">
    <property type="entry name" value="WD40/YVTN_repeat-like_dom_sf"/>
</dbReference>
<dbReference type="InterPro" id="IPR036322">
    <property type="entry name" value="WD40_repeat_dom_sf"/>
</dbReference>
<feature type="repeat" description="WD" evidence="3">
    <location>
        <begin position="161"/>
        <end position="195"/>
    </location>
</feature>
<evidence type="ECO:0000256" key="2">
    <source>
        <dbReference type="ARBA" id="ARBA00022737"/>
    </source>
</evidence>
<evidence type="ECO:0000313" key="5">
    <source>
        <dbReference type="WBParaSite" id="PSAMB.scaffold3224size19209.g20774.t1"/>
    </source>
</evidence>
<dbReference type="Gene3D" id="2.130.10.10">
    <property type="entry name" value="YVTN repeat-like/Quinoprotein amine dehydrogenase"/>
    <property type="match status" value="4"/>
</dbReference>
<dbReference type="PROSITE" id="PS00678">
    <property type="entry name" value="WD_REPEATS_1"/>
    <property type="match status" value="1"/>
</dbReference>
<dbReference type="SUPFAM" id="SSF50998">
    <property type="entry name" value="Quinoprotein alcohol dehydrogenase-like"/>
    <property type="match status" value="1"/>
</dbReference>
<feature type="repeat" description="WD" evidence="3">
    <location>
        <begin position="211"/>
        <end position="244"/>
    </location>
</feature>
<dbReference type="AlphaFoldDB" id="A0A914W5H3"/>
<accession>A0A914W5H3</accession>
<dbReference type="PANTHER" id="PTHR19848">
    <property type="entry name" value="WD40 REPEAT PROTEIN"/>
    <property type="match status" value="1"/>
</dbReference>
<dbReference type="Pfam" id="PF00400">
    <property type="entry name" value="WD40"/>
    <property type="match status" value="5"/>
</dbReference>
<keyword evidence="2" id="KW-0677">Repeat</keyword>
<protein>
    <submittedName>
        <fullName evidence="5">Uncharacterized protein</fullName>
    </submittedName>
</protein>
<dbReference type="SUPFAM" id="SSF50978">
    <property type="entry name" value="WD40 repeat-like"/>
    <property type="match status" value="1"/>
</dbReference>
<dbReference type="WBParaSite" id="PSAMB.scaffold3224size19209.g20774.t1">
    <property type="protein sequence ID" value="PSAMB.scaffold3224size19209.g20774.t1"/>
    <property type="gene ID" value="PSAMB.scaffold3224size19209.g20774"/>
</dbReference>
<dbReference type="SMART" id="SM00320">
    <property type="entry name" value="WD40"/>
    <property type="match status" value="8"/>
</dbReference>
<sequence>MIPLANDIVTVSEDTTIKVWSSSLGVPLFRQSTDDKATSISLSVDGGLLAVGFGSGVISVFKTQSTDRCVWSHHVDSAVASVRFFGQLIVVAYKSGGQIFRATNGERVAQLATGDPDLMCADAGGGSIVTGHASGALKVFEASMIVGLKHNKTTLQSWTEKFEHEDAVTCCALSPKALRLATVGRDKKLVIWEMNELLERKKDSCVQSVVRQCHNDWVLSCAWSDGGNSLVVTGGLDCAVKVWDADKQCALIATFTHHSAAILSLAFQKKVIASTDSDGTVCVVSAKGGALVTRIKPVTNGPMPVACALRIGNSTNDDASQLNPDDKIDWAAEMDAALESGRGDSSTVAADRQNSLLRDSQLAVAFDSGSFQVYNPFMGDEKTCATGHSAPVLCVASAANGTGDSFVTGDKNGLCKWWGEMSLESETTTRLSGAVTAMIVDTNCVIAGCRDGSLYVMDSNGSKMSSWKAHTRTVTGLVNLPNGQLASVSEDQTVAIWTRKGKIWDGSEVSRTQFDTPITCAVFTDQLLVATWNNKIHSLDLRSQAISLFVRSSSSAYIERSVPCHQGSAVFLSSEGNVAGELLTDEWEKKSVLLLRGASCAVELHQDLWIVGTKLGEIVACGGGESAVSTPLCKAHDGDIIGIVAIPDCEGKPSTLCSVSKDCSVKIWQLEQDGKIALKLIGCWMAPVEPNYVIFCETSGEIWIGDMVGSIYRLKFDAM</sequence>
<evidence type="ECO:0000313" key="4">
    <source>
        <dbReference type="Proteomes" id="UP000887566"/>
    </source>
</evidence>
<dbReference type="InterPro" id="IPR001680">
    <property type="entry name" value="WD40_rpt"/>
</dbReference>